<feature type="coiled-coil region" evidence="1">
    <location>
        <begin position="104"/>
        <end position="131"/>
    </location>
</feature>
<sequence>MLKSSNINSVLNELPDQTARDQKVQSSNNGNPKQDADTCCSSKDQDVMGSLAALQLSAGVLQIAEPPLEHVRSQLRELIGRQNKIYIDVSKEKYKLDCSEVARLNDMMSDVKRYKEKLTKIKKEMQGIYQRTKELKRLLTLNADYRNAPLTWPLASSVTTSESSRGYSTRSRSSVAIRSTQSVTT</sequence>
<accession>A0AB40D943</accession>
<keyword evidence="3" id="KW-1185">Reference proteome</keyword>
<evidence type="ECO:0000256" key="2">
    <source>
        <dbReference type="SAM" id="MobiDB-lite"/>
    </source>
</evidence>
<feature type="compositionally biased region" description="Polar residues" evidence="2">
    <location>
        <begin position="176"/>
        <end position="185"/>
    </location>
</feature>
<protein>
    <submittedName>
        <fullName evidence="4">Biogenesis of lysosome-related organelles complex 1 subunit 6 isoform X1</fullName>
    </submittedName>
</protein>
<dbReference type="Proteomes" id="UP001652628">
    <property type="component" value="Chromosome 3"/>
</dbReference>
<organism evidence="3 4">
    <name type="scientific">Drosophila suzukii</name>
    <name type="common">Spotted-wing drosophila fruit fly</name>
    <dbReference type="NCBI Taxonomy" id="28584"/>
    <lineage>
        <taxon>Eukaryota</taxon>
        <taxon>Metazoa</taxon>
        <taxon>Ecdysozoa</taxon>
        <taxon>Arthropoda</taxon>
        <taxon>Hexapoda</taxon>
        <taxon>Insecta</taxon>
        <taxon>Pterygota</taxon>
        <taxon>Neoptera</taxon>
        <taxon>Endopterygota</taxon>
        <taxon>Diptera</taxon>
        <taxon>Brachycera</taxon>
        <taxon>Muscomorpha</taxon>
        <taxon>Ephydroidea</taxon>
        <taxon>Drosophilidae</taxon>
        <taxon>Drosophila</taxon>
        <taxon>Sophophora</taxon>
    </lineage>
</organism>
<keyword evidence="1" id="KW-0175">Coiled coil</keyword>
<feature type="region of interest" description="Disordered" evidence="2">
    <location>
        <begin position="161"/>
        <end position="185"/>
    </location>
</feature>
<gene>
    <name evidence="4" type="primary">Pldn</name>
</gene>
<name>A0AB40D943_DROSZ</name>
<dbReference type="InterPro" id="IPR028119">
    <property type="entry name" value="Snapin/Pallidin/Snn1"/>
</dbReference>
<dbReference type="GeneID" id="108010710"/>
<evidence type="ECO:0000256" key="1">
    <source>
        <dbReference type="SAM" id="Coils"/>
    </source>
</evidence>
<feature type="region of interest" description="Disordered" evidence="2">
    <location>
        <begin position="1"/>
        <end position="39"/>
    </location>
</feature>
<dbReference type="GO" id="GO:0030133">
    <property type="term" value="C:transport vesicle"/>
    <property type="evidence" value="ECO:0007669"/>
    <property type="project" value="TreeGrafter"/>
</dbReference>
<dbReference type="GO" id="GO:0031083">
    <property type="term" value="C:BLOC-1 complex"/>
    <property type="evidence" value="ECO:0007669"/>
    <property type="project" value="TreeGrafter"/>
</dbReference>
<evidence type="ECO:0000313" key="3">
    <source>
        <dbReference type="Proteomes" id="UP001652628"/>
    </source>
</evidence>
<reference evidence="4" key="1">
    <citation type="submission" date="2025-08" db="UniProtKB">
        <authorList>
            <consortium name="RefSeq"/>
        </authorList>
    </citation>
    <scope>IDENTIFICATION</scope>
</reference>
<dbReference type="Pfam" id="PF14712">
    <property type="entry name" value="Snapin_Pallidin"/>
    <property type="match status" value="1"/>
</dbReference>
<dbReference type="RefSeq" id="XP_065720796.2">
    <property type="nucleotide sequence ID" value="XM_065864724.2"/>
</dbReference>
<feature type="compositionally biased region" description="Polar residues" evidence="2">
    <location>
        <begin position="1"/>
        <end position="11"/>
    </location>
</feature>
<dbReference type="AlphaFoldDB" id="A0AB40D943"/>
<dbReference type="PANTHER" id="PTHR31328:SF2">
    <property type="entry name" value="BIOGENESIS OF LYSOSOME-RELATED ORGANELLES COMPLEX 1 SUBUNIT 6"/>
    <property type="match status" value="1"/>
</dbReference>
<feature type="compositionally biased region" description="Low complexity" evidence="2">
    <location>
        <begin position="161"/>
        <end position="174"/>
    </location>
</feature>
<proteinExistence type="predicted"/>
<evidence type="ECO:0000313" key="4">
    <source>
        <dbReference type="RefSeq" id="XP_065720796.2"/>
    </source>
</evidence>
<dbReference type="PANTHER" id="PTHR31328">
    <property type="entry name" value="BIOGENESIS OF LYSOSOME-RELATED ORGANELLES COMPLEX 1 SUBUNIT 6"/>
    <property type="match status" value="1"/>
</dbReference>